<reference evidence="1 2" key="1">
    <citation type="journal article" date="2020" name="Mol. Biol. Evol.">
        <title>Distinct Expression and Methylation Patterns for Genes with Different Fates following a Single Whole-Genome Duplication in Flowering Plants.</title>
        <authorList>
            <person name="Shi T."/>
            <person name="Rahmani R.S."/>
            <person name="Gugger P.F."/>
            <person name="Wang M."/>
            <person name="Li H."/>
            <person name="Zhang Y."/>
            <person name="Li Z."/>
            <person name="Wang Q."/>
            <person name="Van de Peer Y."/>
            <person name="Marchal K."/>
            <person name="Chen J."/>
        </authorList>
    </citation>
    <scope>NUCLEOTIDE SEQUENCE [LARGE SCALE GENOMIC DNA]</scope>
    <source>
        <tissue evidence="1">Leaf</tissue>
    </source>
</reference>
<evidence type="ECO:0000313" key="1">
    <source>
        <dbReference type="EMBL" id="DAD41546.1"/>
    </source>
</evidence>
<sequence length="49" mass="5171">MNANGHHIGPSGLYSTLNGNDAECQILRLHVLGQDSGEASLPLVRVSLD</sequence>
<name>A0A822ZEX7_NELNU</name>
<organism evidence="1 2">
    <name type="scientific">Nelumbo nucifera</name>
    <name type="common">Sacred lotus</name>
    <dbReference type="NCBI Taxonomy" id="4432"/>
    <lineage>
        <taxon>Eukaryota</taxon>
        <taxon>Viridiplantae</taxon>
        <taxon>Streptophyta</taxon>
        <taxon>Embryophyta</taxon>
        <taxon>Tracheophyta</taxon>
        <taxon>Spermatophyta</taxon>
        <taxon>Magnoliopsida</taxon>
        <taxon>Proteales</taxon>
        <taxon>Nelumbonaceae</taxon>
        <taxon>Nelumbo</taxon>
    </lineage>
</organism>
<accession>A0A822ZEX7</accession>
<evidence type="ECO:0000313" key="2">
    <source>
        <dbReference type="Proteomes" id="UP000607653"/>
    </source>
</evidence>
<comment type="caution">
    <text evidence="1">The sequence shown here is derived from an EMBL/GenBank/DDBJ whole genome shotgun (WGS) entry which is preliminary data.</text>
</comment>
<protein>
    <submittedName>
        <fullName evidence="1">Uncharacterized protein</fullName>
    </submittedName>
</protein>
<dbReference type="AlphaFoldDB" id="A0A822ZEX7"/>
<dbReference type="EMBL" id="DUZY01000005">
    <property type="protein sequence ID" value="DAD41546.1"/>
    <property type="molecule type" value="Genomic_DNA"/>
</dbReference>
<keyword evidence="2" id="KW-1185">Reference proteome</keyword>
<gene>
    <name evidence="1" type="ORF">HUJ06_015869</name>
</gene>
<dbReference type="Proteomes" id="UP000607653">
    <property type="component" value="Unassembled WGS sequence"/>
</dbReference>
<proteinExistence type="predicted"/>